<feature type="transmembrane region" description="Helical" evidence="1">
    <location>
        <begin position="28"/>
        <end position="49"/>
    </location>
</feature>
<dbReference type="EMBL" id="CP047901">
    <property type="protein sequence ID" value="QHO63543.1"/>
    <property type="molecule type" value="Genomic_DNA"/>
</dbReference>
<dbReference type="RefSeq" id="WP_161931921.1">
    <property type="nucleotide sequence ID" value="NZ_CP047901.1"/>
</dbReference>
<keyword evidence="1" id="KW-1133">Transmembrane helix</keyword>
<gene>
    <name evidence="2" type="ORF">MICH65_0562</name>
</gene>
<keyword evidence="1" id="KW-0472">Membrane</keyword>
<proteinExistence type="predicted"/>
<keyword evidence="1" id="KW-0812">Transmembrane</keyword>
<organism evidence="2 3">
    <name type="scientific">Candidatus Chazhemtobacterium aquaticus</name>
    <dbReference type="NCBI Taxonomy" id="2715735"/>
    <lineage>
        <taxon>Bacteria</taxon>
        <taxon>Candidatus Chazhemtobacteraceae</taxon>
        <taxon>Candidatus Chazhemtobacterium</taxon>
    </lineage>
</organism>
<dbReference type="AlphaFoldDB" id="A0A857N889"/>
<evidence type="ECO:0000313" key="3">
    <source>
        <dbReference type="Proteomes" id="UP000463983"/>
    </source>
</evidence>
<evidence type="ECO:0000256" key="1">
    <source>
        <dbReference type="SAM" id="Phobius"/>
    </source>
</evidence>
<dbReference type="Proteomes" id="UP000463983">
    <property type="component" value="Chromosome"/>
</dbReference>
<evidence type="ECO:0008006" key="4">
    <source>
        <dbReference type="Google" id="ProtNLM"/>
    </source>
</evidence>
<accession>A0A857N889</accession>
<protein>
    <recommendedName>
        <fullName evidence="4">POTRA domain-containing protein</fullName>
    </recommendedName>
</protein>
<evidence type="ECO:0000313" key="2">
    <source>
        <dbReference type="EMBL" id="QHO63543.1"/>
    </source>
</evidence>
<name>A0A857N889_9BACT</name>
<dbReference type="KEGG" id="caqa:MICH65_0562"/>
<keyword evidence="3" id="KW-1185">Reference proteome</keyword>
<reference evidence="3" key="1">
    <citation type="journal article" date="2020" name="Microorganisms">
        <title>Complete Genome of a Member of a New Bacterial Lineage in the Microgenomates Group Reveals an Unusual Nucleotide Composition Disparity Between Two Strands of DNA and Limited Metabolic Potential.</title>
        <authorList>
            <person name="Kadnikov V.V."/>
            <person name="Mardanov A.V."/>
            <person name="Beletsky A.V."/>
            <person name="Karnachuk O.V."/>
            <person name="Ravin N.V."/>
        </authorList>
    </citation>
    <scope>NUCLEOTIDE SEQUENCE [LARGE SCALE GENOMIC DNA]</scope>
</reference>
<sequence>MIRYRRRRRAKPLTPNRRSRIYSGSSNWLKLLPQLVILVLIFFLFLYLFKSDLIRVKDIKCSYDDKQCLPLHLDLLNSYQGKVSLFLKPSRIGQRLLEIDPSLSDAKLSLSFPHTLNATLVSQSDPLVLGLVESVSPSPFPTITPEATPSSQSANQLVVSPIQTVIFALSDSYTDTVTITSKGQLISNRESAPSPVFFLTSPPDQLSSTTLAQIYLYHQELNLSAIPFTKGWFYQGNLIVHLKPSLYVVFPLDADPLTAISTLQQIRAADTIKSDRAIIDLRFNKPVVSSY</sequence>